<sequence>MQQADTDVLNLCRAEDEVLKQRSKTALCFTYSMEVGFWNLFHLPLNRRLMQPDGNRISQSREGNLGT</sequence>
<evidence type="ECO:0000313" key="2">
    <source>
        <dbReference type="Proteomes" id="UP000244005"/>
    </source>
</evidence>
<dbReference type="EMBL" id="KZ772803">
    <property type="protein sequence ID" value="PTQ30017.1"/>
    <property type="molecule type" value="Genomic_DNA"/>
</dbReference>
<dbReference type="AlphaFoldDB" id="A0A2R6W849"/>
<dbReference type="Gramene" id="Mp8g18880.1">
    <property type="protein sequence ID" value="Mp8g18880.1.cds1"/>
    <property type="gene ID" value="Mp8g18880"/>
</dbReference>
<name>A0A2R6W849_MARPO</name>
<evidence type="ECO:0000313" key="1">
    <source>
        <dbReference type="EMBL" id="PTQ30017.1"/>
    </source>
</evidence>
<keyword evidence="2" id="KW-1185">Reference proteome</keyword>
<organism evidence="1 2">
    <name type="scientific">Marchantia polymorpha</name>
    <name type="common">Common liverwort</name>
    <name type="synonym">Marchantia aquatica</name>
    <dbReference type="NCBI Taxonomy" id="3197"/>
    <lineage>
        <taxon>Eukaryota</taxon>
        <taxon>Viridiplantae</taxon>
        <taxon>Streptophyta</taxon>
        <taxon>Embryophyta</taxon>
        <taxon>Marchantiophyta</taxon>
        <taxon>Marchantiopsida</taxon>
        <taxon>Marchantiidae</taxon>
        <taxon>Marchantiales</taxon>
        <taxon>Marchantiaceae</taxon>
        <taxon>Marchantia</taxon>
    </lineage>
</organism>
<gene>
    <name evidence="1" type="ORF">MARPO_0131s0016</name>
</gene>
<accession>A0A2R6W849</accession>
<protein>
    <submittedName>
        <fullName evidence="1">Uncharacterized protein</fullName>
    </submittedName>
</protein>
<dbReference type="Proteomes" id="UP000244005">
    <property type="component" value="Unassembled WGS sequence"/>
</dbReference>
<proteinExistence type="predicted"/>
<reference evidence="2" key="1">
    <citation type="journal article" date="2017" name="Cell">
        <title>Insights into land plant evolution garnered from the Marchantia polymorpha genome.</title>
        <authorList>
            <person name="Bowman J.L."/>
            <person name="Kohchi T."/>
            <person name="Yamato K.T."/>
            <person name="Jenkins J."/>
            <person name="Shu S."/>
            <person name="Ishizaki K."/>
            <person name="Yamaoka S."/>
            <person name="Nishihama R."/>
            <person name="Nakamura Y."/>
            <person name="Berger F."/>
            <person name="Adam C."/>
            <person name="Aki S.S."/>
            <person name="Althoff F."/>
            <person name="Araki T."/>
            <person name="Arteaga-Vazquez M.A."/>
            <person name="Balasubrmanian S."/>
            <person name="Barry K."/>
            <person name="Bauer D."/>
            <person name="Boehm C.R."/>
            <person name="Briginshaw L."/>
            <person name="Caballero-Perez J."/>
            <person name="Catarino B."/>
            <person name="Chen F."/>
            <person name="Chiyoda S."/>
            <person name="Chovatia M."/>
            <person name="Davies K.M."/>
            <person name="Delmans M."/>
            <person name="Demura T."/>
            <person name="Dierschke T."/>
            <person name="Dolan L."/>
            <person name="Dorantes-Acosta A.E."/>
            <person name="Eklund D.M."/>
            <person name="Florent S.N."/>
            <person name="Flores-Sandoval E."/>
            <person name="Fujiyama A."/>
            <person name="Fukuzawa H."/>
            <person name="Galik B."/>
            <person name="Grimanelli D."/>
            <person name="Grimwood J."/>
            <person name="Grossniklaus U."/>
            <person name="Hamada T."/>
            <person name="Haseloff J."/>
            <person name="Hetherington A.J."/>
            <person name="Higo A."/>
            <person name="Hirakawa Y."/>
            <person name="Hundley H.N."/>
            <person name="Ikeda Y."/>
            <person name="Inoue K."/>
            <person name="Inoue S.I."/>
            <person name="Ishida S."/>
            <person name="Jia Q."/>
            <person name="Kakita M."/>
            <person name="Kanazawa T."/>
            <person name="Kawai Y."/>
            <person name="Kawashima T."/>
            <person name="Kennedy M."/>
            <person name="Kinose K."/>
            <person name="Kinoshita T."/>
            <person name="Kohara Y."/>
            <person name="Koide E."/>
            <person name="Komatsu K."/>
            <person name="Kopischke S."/>
            <person name="Kubo M."/>
            <person name="Kyozuka J."/>
            <person name="Lagercrantz U."/>
            <person name="Lin S.S."/>
            <person name="Lindquist E."/>
            <person name="Lipzen A.M."/>
            <person name="Lu C.W."/>
            <person name="De Luna E."/>
            <person name="Martienssen R.A."/>
            <person name="Minamino N."/>
            <person name="Mizutani M."/>
            <person name="Mizutani M."/>
            <person name="Mochizuki N."/>
            <person name="Monte I."/>
            <person name="Mosher R."/>
            <person name="Nagasaki H."/>
            <person name="Nakagami H."/>
            <person name="Naramoto S."/>
            <person name="Nishitani K."/>
            <person name="Ohtani M."/>
            <person name="Okamoto T."/>
            <person name="Okumura M."/>
            <person name="Phillips J."/>
            <person name="Pollak B."/>
            <person name="Reinders A."/>
            <person name="Rovekamp M."/>
            <person name="Sano R."/>
            <person name="Sawa S."/>
            <person name="Schmid M.W."/>
            <person name="Shirakawa M."/>
            <person name="Solano R."/>
            <person name="Spunde A."/>
            <person name="Suetsugu N."/>
            <person name="Sugano S."/>
            <person name="Sugiyama A."/>
            <person name="Sun R."/>
            <person name="Suzuki Y."/>
            <person name="Takenaka M."/>
            <person name="Takezawa D."/>
            <person name="Tomogane H."/>
            <person name="Tsuzuki M."/>
            <person name="Ueda T."/>
            <person name="Umeda M."/>
            <person name="Ward J.M."/>
            <person name="Watanabe Y."/>
            <person name="Yazaki K."/>
            <person name="Yokoyama R."/>
            <person name="Yoshitake Y."/>
            <person name="Yotsui I."/>
            <person name="Zachgo S."/>
            <person name="Schmutz J."/>
        </authorList>
    </citation>
    <scope>NUCLEOTIDE SEQUENCE [LARGE SCALE GENOMIC DNA]</scope>
    <source>
        <strain evidence="2">Tak-1</strain>
    </source>
</reference>